<dbReference type="FunFam" id="1.10.565.10:FF:000064">
    <property type="entry name" value="Coup-like 2 transcription factor"/>
    <property type="match status" value="1"/>
</dbReference>
<dbReference type="OMA" id="QKCFAVN"/>
<feature type="region of interest" description="Disordered" evidence="11">
    <location>
        <begin position="82"/>
        <end position="129"/>
    </location>
</feature>
<dbReference type="GO" id="GO:0005634">
    <property type="term" value="C:nucleus"/>
    <property type="evidence" value="ECO:0007669"/>
    <property type="project" value="UniProtKB-SubCell"/>
</dbReference>
<dbReference type="InterPro" id="IPR001628">
    <property type="entry name" value="Znf_hrmn_rcpt"/>
</dbReference>
<evidence type="ECO:0000256" key="9">
    <source>
        <dbReference type="ARBA" id="ARBA00023242"/>
    </source>
</evidence>
<evidence type="ECO:0000256" key="4">
    <source>
        <dbReference type="ARBA" id="ARBA00022833"/>
    </source>
</evidence>
<dbReference type="GO" id="GO:0030154">
    <property type="term" value="P:cell differentiation"/>
    <property type="evidence" value="ECO:0000318"/>
    <property type="project" value="GO_Central"/>
</dbReference>
<accession>A0A7M7RER9</accession>
<evidence type="ECO:0008006" key="16">
    <source>
        <dbReference type="Google" id="ProtNLM"/>
    </source>
</evidence>
<evidence type="ECO:0000256" key="1">
    <source>
        <dbReference type="ARBA" id="ARBA00004123"/>
    </source>
</evidence>
<keyword evidence="4 10" id="KW-0862">Zinc</keyword>
<keyword evidence="5 10" id="KW-0805">Transcription regulation</keyword>
<dbReference type="Proteomes" id="UP000007110">
    <property type="component" value="Unassembled WGS sequence"/>
</dbReference>
<dbReference type="InterPro" id="IPR035500">
    <property type="entry name" value="NHR-like_dom_sf"/>
</dbReference>
<keyword evidence="3 10" id="KW-0863">Zinc-finger</keyword>
<evidence type="ECO:0000256" key="11">
    <source>
        <dbReference type="SAM" id="MobiDB-lite"/>
    </source>
</evidence>
<keyword evidence="9 10" id="KW-0539">Nucleus</keyword>
<evidence type="ECO:0000256" key="2">
    <source>
        <dbReference type="ARBA" id="ARBA00022723"/>
    </source>
</evidence>
<evidence type="ECO:0000256" key="5">
    <source>
        <dbReference type="ARBA" id="ARBA00023015"/>
    </source>
</evidence>
<dbReference type="InterPro" id="IPR050274">
    <property type="entry name" value="Nuclear_hormone_rcpt_NR2"/>
</dbReference>
<dbReference type="EnsemblMetazoa" id="XM_790454">
    <property type="protein sequence ID" value="XP_795547"/>
    <property type="gene ID" value="LOC590867"/>
</dbReference>
<feature type="region of interest" description="Disordered" evidence="11">
    <location>
        <begin position="223"/>
        <end position="260"/>
    </location>
</feature>
<dbReference type="InterPro" id="IPR000536">
    <property type="entry name" value="Nucl_hrmn_rcpt_lig-bd"/>
</dbReference>
<dbReference type="GeneID" id="590867"/>
<keyword evidence="15" id="KW-1185">Reference proteome</keyword>
<dbReference type="PRINTS" id="PR00398">
    <property type="entry name" value="STRDHORMONER"/>
</dbReference>
<keyword evidence="2 10" id="KW-0479">Metal-binding</keyword>
<evidence type="ECO:0000313" key="14">
    <source>
        <dbReference type="EnsemblMetazoa" id="XP_795547"/>
    </source>
</evidence>
<dbReference type="PROSITE" id="PS51843">
    <property type="entry name" value="NR_LBD"/>
    <property type="match status" value="1"/>
</dbReference>
<dbReference type="PANTHER" id="PTHR24083">
    <property type="entry name" value="NUCLEAR HORMONE RECEPTOR"/>
    <property type="match status" value="1"/>
</dbReference>
<dbReference type="SUPFAM" id="SSF48508">
    <property type="entry name" value="Nuclear receptor ligand-binding domain"/>
    <property type="match status" value="1"/>
</dbReference>
<evidence type="ECO:0000256" key="6">
    <source>
        <dbReference type="ARBA" id="ARBA00023125"/>
    </source>
</evidence>
<evidence type="ECO:0000259" key="12">
    <source>
        <dbReference type="PROSITE" id="PS51030"/>
    </source>
</evidence>
<dbReference type="PRINTS" id="PR00047">
    <property type="entry name" value="STROIDFINGER"/>
</dbReference>
<keyword evidence="7 10" id="KW-0804">Transcription</keyword>
<dbReference type="OrthoDB" id="5771769at2759"/>
<feature type="compositionally biased region" description="Low complexity" evidence="11">
    <location>
        <begin position="237"/>
        <end position="255"/>
    </location>
</feature>
<comment type="subcellular location">
    <subcellularLocation>
        <location evidence="1 10">Nucleus</location>
    </subcellularLocation>
</comment>
<dbReference type="PROSITE" id="PS51030">
    <property type="entry name" value="NUCLEAR_REC_DBD_2"/>
    <property type="match status" value="1"/>
</dbReference>
<keyword evidence="8 10" id="KW-0675">Receptor</keyword>
<dbReference type="SUPFAM" id="SSF57716">
    <property type="entry name" value="Glucocorticoid receptor-like (DNA-binding domain)"/>
    <property type="match status" value="1"/>
</dbReference>
<dbReference type="PROSITE" id="PS00031">
    <property type="entry name" value="NUCLEAR_REC_DBD_1"/>
    <property type="match status" value="1"/>
</dbReference>
<dbReference type="Gene3D" id="3.30.50.10">
    <property type="entry name" value="Erythroid Transcription Factor GATA-1, subunit A"/>
    <property type="match status" value="1"/>
</dbReference>
<dbReference type="Gene3D" id="1.10.565.10">
    <property type="entry name" value="Retinoid X Receptor"/>
    <property type="match status" value="1"/>
</dbReference>
<dbReference type="InterPro" id="IPR013088">
    <property type="entry name" value="Znf_NHR/GATA"/>
</dbReference>
<name>A0A7M7RER9_STRPU</name>
<dbReference type="FunFam" id="3.30.50.10:FF:000006">
    <property type="entry name" value="Nuclear receptor subfamily 5 group A member"/>
    <property type="match status" value="1"/>
</dbReference>
<dbReference type="CDD" id="cd06957">
    <property type="entry name" value="NR_DBD_PNR_like_2"/>
    <property type="match status" value="1"/>
</dbReference>
<organism evidence="14 15">
    <name type="scientific">Strongylocentrotus purpuratus</name>
    <name type="common">Purple sea urchin</name>
    <dbReference type="NCBI Taxonomy" id="7668"/>
    <lineage>
        <taxon>Eukaryota</taxon>
        <taxon>Metazoa</taxon>
        <taxon>Echinodermata</taxon>
        <taxon>Eleutherozoa</taxon>
        <taxon>Echinozoa</taxon>
        <taxon>Echinoidea</taxon>
        <taxon>Euechinoidea</taxon>
        <taxon>Echinacea</taxon>
        <taxon>Camarodonta</taxon>
        <taxon>Echinidea</taxon>
        <taxon>Strongylocentrotidae</taxon>
        <taxon>Strongylocentrotus</taxon>
    </lineage>
</organism>
<dbReference type="Pfam" id="PF00105">
    <property type="entry name" value="zf-C4"/>
    <property type="match status" value="1"/>
</dbReference>
<protein>
    <recommendedName>
        <fullName evidence="16">Nuclear receptor subfamily 2 group E member 3</fullName>
    </recommendedName>
</protein>
<evidence type="ECO:0000256" key="3">
    <source>
        <dbReference type="ARBA" id="ARBA00022771"/>
    </source>
</evidence>
<dbReference type="RefSeq" id="XP_795547.1">
    <property type="nucleotide sequence ID" value="XM_790454.3"/>
</dbReference>
<evidence type="ECO:0000256" key="8">
    <source>
        <dbReference type="ARBA" id="ARBA00023170"/>
    </source>
</evidence>
<dbReference type="GO" id="GO:0004879">
    <property type="term" value="F:nuclear receptor activity"/>
    <property type="evidence" value="ECO:0000318"/>
    <property type="project" value="GO_Central"/>
</dbReference>
<dbReference type="GO" id="GO:0000978">
    <property type="term" value="F:RNA polymerase II cis-regulatory region sequence-specific DNA binding"/>
    <property type="evidence" value="ECO:0000318"/>
    <property type="project" value="GO_Central"/>
</dbReference>
<dbReference type="GO" id="GO:0006357">
    <property type="term" value="P:regulation of transcription by RNA polymerase II"/>
    <property type="evidence" value="ECO:0000318"/>
    <property type="project" value="GO_Central"/>
</dbReference>
<dbReference type="KEGG" id="spu:590867"/>
<proteinExistence type="inferred from homology"/>
<feature type="domain" description="Nuclear receptor" evidence="12">
    <location>
        <begin position="8"/>
        <end position="83"/>
    </location>
</feature>
<dbReference type="CDD" id="cd06930">
    <property type="entry name" value="NR_LBD_F2"/>
    <property type="match status" value="1"/>
</dbReference>
<reference evidence="15" key="1">
    <citation type="submission" date="2015-02" db="EMBL/GenBank/DDBJ databases">
        <title>Genome sequencing for Strongylocentrotus purpuratus.</title>
        <authorList>
            <person name="Murali S."/>
            <person name="Liu Y."/>
            <person name="Vee V."/>
            <person name="English A."/>
            <person name="Wang M."/>
            <person name="Skinner E."/>
            <person name="Han Y."/>
            <person name="Muzny D.M."/>
            <person name="Worley K.C."/>
            <person name="Gibbs R.A."/>
        </authorList>
    </citation>
    <scope>NUCLEOTIDE SEQUENCE</scope>
</reference>
<dbReference type="InterPro" id="IPR001723">
    <property type="entry name" value="Nuclear_hrmn_rcpt"/>
</dbReference>
<comment type="similarity">
    <text evidence="10">Belongs to the nuclear hormone receptor family.</text>
</comment>
<dbReference type="SMART" id="SM00399">
    <property type="entry name" value="ZnF_C4"/>
    <property type="match status" value="1"/>
</dbReference>
<keyword evidence="6 10" id="KW-0238">DNA-binding</keyword>
<evidence type="ECO:0000313" key="15">
    <source>
        <dbReference type="Proteomes" id="UP000007110"/>
    </source>
</evidence>
<dbReference type="AlphaFoldDB" id="A0A7M7RER9"/>
<evidence type="ECO:0000256" key="10">
    <source>
        <dbReference type="RuleBase" id="RU004334"/>
    </source>
</evidence>
<reference evidence="14" key="2">
    <citation type="submission" date="2021-01" db="UniProtKB">
        <authorList>
            <consortium name="EnsemblMetazoa"/>
        </authorList>
    </citation>
    <scope>IDENTIFICATION</scope>
</reference>
<dbReference type="Pfam" id="PF00104">
    <property type="entry name" value="Hormone_recep"/>
    <property type="match status" value="1"/>
</dbReference>
<evidence type="ECO:0000256" key="7">
    <source>
        <dbReference type="ARBA" id="ARBA00023163"/>
    </source>
</evidence>
<dbReference type="GO" id="GO:0008270">
    <property type="term" value="F:zinc ion binding"/>
    <property type="evidence" value="ECO:0007669"/>
    <property type="project" value="UniProtKB-KW"/>
</dbReference>
<dbReference type="InParanoid" id="A0A7M7RER9"/>
<dbReference type="SMART" id="SM00430">
    <property type="entry name" value="HOLI"/>
    <property type="match status" value="1"/>
</dbReference>
<sequence>MGRTLPNPVPCKVCGDKSYGKHYGVYCCDGCSCFFKRSIRRNMRYTCIGKGNCLVDKARRNWCPYCRLKKCFAVNMNKSAVQEERGPRKKKPQQQVKAGHCSASGRPSDLRRAGGGGSKASFRPFQPWNTNQHKHAPFAAADLDAMSPSGSAFRVVPVRNGHGGRVPMLASHAHFPGLQFQLHLPPMAAAAAAAAAAARGEGGGLERHIAVFSTQSAAAAHLTQAAAMRSDDNAGASTSPVSSGSERSSTSSVPAASPPQLVPWLPRSPMLAANFPLAMCTSPRLSGASAIEEAATQIIIHALRTSKSVQPFRALDPWDQNSLLQECWAELFLLHAAYWPPADFCALLSHSHLRMDDAKTETDSKGATRRKSEVVDDIQEITVRLRTLNLSTHEFAFLEAIVLFKPDTKGTLREKSKVEFFRDQSQVVLAQYENIVHPESPARFGKLLLTMPALKRVGTENLEELFFRRTLGKVQIEKILERM</sequence>
<feature type="domain" description="NR LBD" evidence="13">
    <location>
        <begin position="257"/>
        <end position="483"/>
    </location>
</feature>
<evidence type="ECO:0000259" key="13">
    <source>
        <dbReference type="PROSITE" id="PS51843"/>
    </source>
</evidence>